<protein>
    <submittedName>
        <fullName evidence="1">Nitroreductase family protein</fullName>
    </submittedName>
</protein>
<keyword evidence="2" id="KW-1185">Reference proteome</keyword>
<proteinExistence type="predicted"/>
<organism evidence="1 2">
    <name type="scientific">Halomonas rhizosphaerae</name>
    <dbReference type="NCBI Taxonomy" id="3043296"/>
    <lineage>
        <taxon>Bacteria</taxon>
        <taxon>Pseudomonadati</taxon>
        <taxon>Pseudomonadota</taxon>
        <taxon>Gammaproteobacteria</taxon>
        <taxon>Oceanospirillales</taxon>
        <taxon>Halomonadaceae</taxon>
        <taxon>Halomonas</taxon>
    </lineage>
</organism>
<dbReference type="EMBL" id="JASCQP010000031">
    <property type="protein sequence ID" value="MDI5892373.1"/>
    <property type="molecule type" value="Genomic_DNA"/>
</dbReference>
<evidence type="ECO:0000313" key="1">
    <source>
        <dbReference type="EMBL" id="MDI5892373.1"/>
    </source>
</evidence>
<reference evidence="1 2" key="1">
    <citation type="submission" date="2023-04" db="EMBL/GenBank/DDBJ databases">
        <title>Halomonas strains isolated from rhizosphere soil.</title>
        <authorList>
            <person name="Xu L."/>
            <person name="Sun J.-Q."/>
        </authorList>
    </citation>
    <scope>NUCLEOTIDE SEQUENCE [LARGE SCALE GENOMIC DNA]</scope>
    <source>
        <strain evidence="1 2">LR5S20</strain>
    </source>
</reference>
<evidence type="ECO:0000313" key="2">
    <source>
        <dbReference type="Proteomes" id="UP001225957"/>
    </source>
</evidence>
<sequence length="342" mass="37513">MTYDEAVKRTWTVDEGPAQEEAEHFKTLIRYATLAPSGHNTQCWRFGVEEGAIRIQPDLTRRTPVVDPDDHHLYASLGCATENLCLAARARGLSAQAEFRPHGDGEIRVTLTPGEAEASPLFEAIASRQCTRSDYDGTPLSAEDLAMLEAAGSGNGVSVVLLTEREAIERALAFILDANTRQLENPAFRRELEAWIRFNDAEAVARGDGLSGRATGNPQAPRWLGKYLMRATLRPKPENAKLARQVRSAAGLAVFVSSVDDRAHWVEAGRCYQRFALQATALGVRNAFVNQPVEEASVRPEFARALGLAGGRPDLVVRFGRGPAMPRSLRRPVERVMQQGEA</sequence>
<dbReference type="InterPro" id="IPR000415">
    <property type="entry name" value="Nitroreductase-like"/>
</dbReference>
<name>A0ABT6V2C1_9GAMM</name>
<gene>
    <name evidence="1" type="ORF">QLQ83_14860</name>
</gene>
<dbReference type="NCBIfam" id="NF047509">
    <property type="entry name" value="Rv3131_FMN_oxido"/>
    <property type="match status" value="1"/>
</dbReference>
<accession>A0ABT6V2C1</accession>
<comment type="caution">
    <text evidence="1">The sequence shown here is derived from an EMBL/GenBank/DDBJ whole genome shotgun (WGS) entry which is preliminary data.</text>
</comment>
<dbReference type="SUPFAM" id="SSF55469">
    <property type="entry name" value="FMN-dependent nitroreductase-like"/>
    <property type="match status" value="2"/>
</dbReference>
<dbReference type="Proteomes" id="UP001225957">
    <property type="component" value="Unassembled WGS sequence"/>
</dbReference>
<dbReference type="Gene3D" id="3.40.109.10">
    <property type="entry name" value="NADH Oxidase"/>
    <property type="match status" value="2"/>
</dbReference>
<dbReference type="RefSeq" id="WP_282736298.1">
    <property type="nucleotide sequence ID" value="NZ_JASCQP010000031.1"/>
</dbReference>